<reference evidence="3 4" key="1">
    <citation type="submission" date="2024-08" db="EMBL/GenBank/DDBJ databases">
        <authorList>
            <person name="Cucini C."/>
            <person name="Frati F."/>
        </authorList>
    </citation>
    <scope>NUCLEOTIDE SEQUENCE [LARGE SCALE GENOMIC DNA]</scope>
</reference>
<keyword evidence="2" id="KW-0812">Transmembrane</keyword>
<protein>
    <recommendedName>
        <fullName evidence="5">Secreted protein</fullName>
    </recommendedName>
</protein>
<keyword evidence="4" id="KW-1185">Reference proteome</keyword>
<name>A0ABP1RPM5_9HEXA</name>
<dbReference type="Proteomes" id="UP001642540">
    <property type="component" value="Unassembled WGS sequence"/>
</dbReference>
<feature type="transmembrane region" description="Helical" evidence="2">
    <location>
        <begin position="20"/>
        <end position="39"/>
    </location>
</feature>
<organism evidence="3 4">
    <name type="scientific">Orchesella dallaii</name>
    <dbReference type="NCBI Taxonomy" id="48710"/>
    <lineage>
        <taxon>Eukaryota</taxon>
        <taxon>Metazoa</taxon>
        <taxon>Ecdysozoa</taxon>
        <taxon>Arthropoda</taxon>
        <taxon>Hexapoda</taxon>
        <taxon>Collembola</taxon>
        <taxon>Entomobryomorpha</taxon>
        <taxon>Entomobryoidea</taxon>
        <taxon>Orchesellidae</taxon>
        <taxon>Orchesellinae</taxon>
        <taxon>Orchesella</taxon>
    </lineage>
</organism>
<gene>
    <name evidence="3" type="ORF">ODALV1_LOCUS24680</name>
</gene>
<accession>A0ABP1RPM5</accession>
<feature type="region of interest" description="Disordered" evidence="1">
    <location>
        <begin position="52"/>
        <end position="103"/>
    </location>
</feature>
<evidence type="ECO:0000313" key="3">
    <source>
        <dbReference type="EMBL" id="CAL8132618.1"/>
    </source>
</evidence>
<dbReference type="EMBL" id="CAXLJM020000093">
    <property type="protein sequence ID" value="CAL8132618.1"/>
    <property type="molecule type" value="Genomic_DNA"/>
</dbReference>
<keyword evidence="2" id="KW-1133">Transmembrane helix</keyword>
<evidence type="ECO:0000256" key="2">
    <source>
        <dbReference type="SAM" id="Phobius"/>
    </source>
</evidence>
<sequence>MENTVTIPRIFLHPLPDHRLQHLVVALLLPLAASCVVRIENSLKSRYCHLHVGQGPPIPVEHDETPREPVASSSEKPKSTDKGKATDKKNTTDKSGDKSKASG</sequence>
<comment type="caution">
    <text evidence="3">The sequence shown here is derived from an EMBL/GenBank/DDBJ whole genome shotgun (WGS) entry which is preliminary data.</text>
</comment>
<proteinExistence type="predicted"/>
<keyword evidence="2" id="KW-0472">Membrane</keyword>
<evidence type="ECO:0000313" key="4">
    <source>
        <dbReference type="Proteomes" id="UP001642540"/>
    </source>
</evidence>
<evidence type="ECO:0000256" key="1">
    <source>
        <dbReference type="SAM" id="MobiDB-lite"/>
    </source>
</evidence>
<feature type="compositionally biased region" description="Basic and acidic residues" evidence="1">
    <location>
        <begin position="75"/>
        <end position="103"/>
    </location>
</feature>
<evidence type="ECO:0008006" key="5">
    <source>
        <dbReference type="Google" id="ProtNLM"/>
    </source>
</evidence>